<evidence type="ECO:0000256" key="1">
    <source>
        <dbReference type="ARBA" id="ARBA00012722"/>
    </source>
</evidence>
<organism evidence="7 8">
    <name type="scientific">Vibrio phage vB_VpS_PG07</name>
    <dbReference type="NCBI Taxonomy" id="2301664"/>
    <lineage>
        <taxon>Viruses</taxon>
        <taxon>Duplodnaviria</taxon>
        <taxon>Heunggongvirae</taxon>
        <taxon>Uroviricota</taxon>
        <taxon>Caudoviricetes</taxon>
        <taxon>Demerecviridae</taxon>
        <taxon>Pogseptimavirus</taxon>
        <taxon>Pogseptimavirus PG07</taxon>
    </lineage>
</organism>
<dbReference type="GO" id="GO:0006281">
    <property type="term" value="P:DNA repair"/>
    <property type="evidence" value="ECO:0007669"/>
    <property type="project" value="InterPro"/>
</dbReference>
<sequence length="316" mass="35300">MQEYIRYLQKCYYEGNPVISNEEYDALVSRFGEDGLGVGGEFKHMYRMYSLDKVYPGRGEELPLPVEKCIETPKLDGCAISLFYIGNKLVQGNTRGDGITSPTTFEPWKLALLVPGELSSSSPIQITGEVVTTNPVKNMRNYASGAMQLKDEKEFRERVLEGGLIFVAYGIQEAEDHAGIFPHYEQDMAWLSGEGFCTVVDSDWEDCPQDGRVFRLSSNRDFFDAGFTHKHPKGAFAVKEDEEGIWTKLVDLTWQTGKSGKVTPVAIFEPIFIDDAEITRATLNNAGYVENLGVYEGCEVCVIRSGGIIPKIIDVR</sequence>
<dbReference type="Proteomes" id="UP000263435">
    <property type="component" value="Segment"/>
</dbReference>
<dbReference type="Gene3D" id="2.40.50.140">
    <property type="entry name" value="Nucleic acid-binding proteins"/>
    <property type="match status" value="1"/>
</dbReference>
<dbReference type="InterPro" id="IPR004150">
    <property type="entry name" value="NAD_DNA_ligase_OB"/>
</dbReference>
<dbReference type="KEGG" id="vg:54999456"/>
<evidence type="ECO:0000313" key="8">
    <source>
        <dbReference type="Proteomes" id="UP000263435"/>
    </source>
</evidence>
<dbReference type="SUPFAM" id="SSF50249">
    <property type="entry name" value="Nucleic acid-binding proteins"/>
    <property type="match status" value="1"/>
</dbReference>
<proteinExistence type="predicted"/>
<dbReference type="RefSeq" id="YP_009808553.1">
    <property type="nucleotide sequence ID" value="NC_048041.1"/>
</dbReference>
<dbReference type="Pfam" id="PF01653">
    <property type="entry name" value="DNA_ligase_aden"/>
    <property type="match status" value="1"/>
</dbReference>
<dbReference type="InterPro" id="IPR012340">
    <property type="entry name" value="NA-bd_OB-fold"/>
</dbReference>
<evidence type="ECO:0000256" key="3">
    <source>
        <dbReference type="ARBA" id="ARBA00022705"/>
    </source>
</evidence>
<accession>A0A385E4L5</accession>
<dbReference type="GO" id="GO:0006260">
    <property type="term" value="P:DNA replication"/>
    <property type="evidence" value="ECO:0007669"/>
    <property type="project" value="UniProtKB-KW"/>
</dbReference>
<dbReference type="SUPFAM" id="SSF56091">
    <property type="entry name" value="DNA ligase/mRNA capping enzyme, catalytic domain"/>
    <property type="match status" value="1"/>
</dbReference>
<name>A0A385E4L5_9CAUD</name>
<dbReference type="InterPro" id="IPR013839">
    <property type="entry name" value="DNAligase_adenylation"/>
</dbReference>
<feature type="domain" description="NAD-dependent DNA ligase N-terminal" evidence="6">
    <location>
        <begin position="2"/>
        <end position="316"/>
    </location>
</feature>
<comment type="catalytic activity">
    <reaction evidence="5">
        <text>NAD(+) + (deoxyribonucleotide)n-3'-hydroxyl + 5'-phospho-(deoxyribonucleotide)m = (deoxyribonucleotide)n+m + AMP + beta-nicotinamide D-nucleotide.</text>
        <dbReference type="EC" id="6.5.1.2"/>
    </reaction>
</comment>
<reference evidence="7 8" key="1">
    <citation type="submission" date="2018-07" db="EMBL/GenBank/DDBJ databases">
        <title>Sequencing of PG07.</title>
        <authorList>
            <person name="Ding T."/>
        </authorList>
    </citation>
    <scope>NUCLEOTIDE SEQUENCE [LARGE SCALE GENOMIC DNA]</scope>
</reference>
<dbReference type="Pfam" id="PF03120">
    <property type="entry name" value="OB_DNA_ligase"/>
    <property type="match status" value="1"/>
</dbReference>
<protein>
    <recommendedName>
        <fullName evidence="1">DNA ligase (NAD(+))</fullName>
        <ecNumber evidence="1">6.5.1.2</ecNumber>
    </recommendedName>
</protein>
<evidence type="ECO:0000313" key="7">
    <source>
        <dbReference type="EMBL" id="AXQ66731.1"/>
    </source>
</evidence>
<evidence type="ECO:0000256" key="4">
    <source>
        <dbReference type="ARBA" id="ARBA00023027"/>
    </source>
</evidence>
<dbReference type="EMBL" id="MH645904">
    <property type="protein sequence ID" value="AXQ66731.1"/>
    <property type="molecule type" value="Genomic_DNA"/>
</dbReference>
<keyword evidence="2 7" id="KW-0436">Ligase</keyword>
<evidence type="ECO:0000256" key="5">
    <source>
        <dbReference type="ARBA" id="ARBA00034005"/>
    </source>
</evidence>
<dbReference type="SMART" id="SM00532">
    <property type="entry name" value="LIGANc"/>
    <property type="match status" value="1"/>
</dbReference>
<keyword evidence="4" id="KW-0520">NAD</keyword>
<dbReference type="Gene3D" id="3.30.470.30">
    <property type="entry name" value="DNA ligase/mRNA capping enzyme"/>
    <property type="match status" value="1"/>
</dbReference>
<dbReference type="EC" id="6.5.1.2" evidence="1"/>
<dbReference type="GeneID" id="54999456"/>
<dbReference type="GO" id="GO:0003911">
    <property type="term" value="F:DNA ligase (NAD+) activity"/>
    <property type="evidence" value="ECO:0007669"/>
    <property type="project" value="UniProtKB-EC"/>
</dbReference>
<keyword evidence="3" id="KW-0235">DNA replication</keyword>
<dbReference type="InterPro" id="IPR013840">
    <property type="entry name" value="DNAligase_N"/>
</dbReference>
<evidence type="ECO:0000259" key="6">
    <source>
        <dbReference type="SMART" id="SM00532"/>
    </source>
</evidence>
<evidence type="ECO:0000256" key="2">
    <source>
        <dbReference type="ARBA" id="ARBA00022598"/>
    </source>
</evidence>
<keyword evidence="8" id="KW-1185">Reference proteome</keyword>